<proteinExistence type="inferred from homology"/>
<dbReference type="SMART" id="SM00220">
    <property type="entry name" value="S_TKc"/>
    <property type="match status" value="1"/>
</dbReference>
<dbReference type="CDD" id="cd13118">
    <property type="entry name" value="POLO_box_1"/>
    <property type="match status" value="1"/>
</dbReference>
<dbReference type="GO" id="GO:0005524">
    <property type="term" value="F:ATP binding"/>
    <property type="evidence" value="ECO:0007669"/>
    <property type="project" value="UniProtKB-UniRule"/>
</dbReference>
<evidence type="ECO:0000256" key="1">
    <source>
        <dbReference type="ARBA" id="ARBA00022527"/>
    </source>
</evidence>
<dbReference type="InterPro" id="IPR036947">
    <property type="entry name" value="POLO_box_dom_sf"/>
</dbReference>
<dbReference type="GO" id="GO:0004674">
    <property type="term" value="F:protein serine/threonine kinase activity"/>
    <property type="evidence" value="ECO:0007669"/>
    <property type="project" value="UniProtKB-KW"/>
</dbReference>
<keyword evidence="2 8" id="KW-0808">Transferase</keyword>
<feature type="region of interest" description="Disordered" evidence="9">
    <location>
        <begin position="390"/>
        <end position="422"/>
    </location>
</feature>
<feature type="domain" description="POLO box" evidence="12">
    <location>
        <begin position="691"/>
        <end position="769"/>
    </location>
</feature>
<evidence type="ECO:0000259" key="11">
    <source>
        <dbReference type="PROSITE" id="PS50011"/>
    </source>
</evidence>
<dbReference type="Gene3D" id="1.10.510.10">
    <property type="entry name" value="Transferase(Phosphotransferase) domain 1"/>
    <property type="match status" value="1"/>
</dbReference>
<dbReference type="PANTHER" id="PTHR24345:SF0">
    <property type="entry name" value="CELL CYCLE SERINE_THREONINE-PROTEIN KINASE CDC5_MSD2"/>
    <property type="match status" value="1"/>
</dbReference>
<comment type="similarity">
    <text evidence="8">Belongs to the protein kinase superfamily. Ser/Thr protein kinase family. CDC5/Polo subfamily.</text>
</comment>
<dbReference type="InterPro" id="IPR008271">
    <property type="entry name" value="Ser/Thr_kinase_AS"/>
</dbReference>
<dbReference type="EC" id="2.7.11.21" evidence="8"/>
<dbReference type="PROSITE" id="PS50011">
    <property type="entry name" value="PROTEIN_KINASE_DOM"/>
    <property type="match status" value="1"/>
</dbReference>
<dbReference type="InterPro" id="IPR033695">
    <property type="entry name" value="POLO_box_2"/>
</dbReference>
<dbReference type="SUPFAM" id="SSF56112">
    <property type="entry name" value="Protein kinase-like (PK-like)"/>
    <property type="match status" value="1"/>
</dbReference>
<accession>A0A0S4JMY6</accession>
<dbReference type="InterPro" id="IPR011009">
    <property type="entry name" value="Kinase-like_dom_sf"/>
</dbReference>
<dbReference type="SUPFAM" id="SSF82615">
    <property type="entry name" value="Polo-box domain"/>
    <property type="match status" value="2"/>
</dbReference>
<dbReference type="PROSITE" id="PS00107">
    <property type="entry name" value="PROTEIN_KINASE_ATP"/>
    <property type="match status" value="1"/>
</dbReference>
<keyword evidence="10" id="KW-0732">Signal</keyword>
<feature type="binding site" evidence="7">
    <location>
        <position position="126"/>
    </location>
    <ligand>
        <name>ATP</name>
        <dbReference type="ChEBI" id="CHEBI:30616"/>
    </ligand>
</feature>
<sequence>MQSHTMFLIACTLIISLSLLQFHKTNEGTSHFSLLFTRLDVRQPTHNFLTIFITTQMMMQPNGRAASPRVFKPDFRETSVIEERDRSGRVVGRFRCGKLLGRGGFGKCYEFTDLDAAPNAPVLACKVIDRASLQKSKNLQKLHSEIAIHKRMKHRNVVNFIRTFQDEWFVYMLLEKCSNQTLMEVSKTRSRFSIPETQFIMVQTIAALQYMHDQLVIHRDLKLGNMMLDDHMNVKIGDFGLAAELQYDGERKRTICGTPNYIAPEILEGARDGHSYEVDVWSLGVILFTLLVGEPPFQTADVKTTYDRIKKCQFTFPAKVDSPAGKDLVHRILQAHPHRRPTLVEIRNHAFFKGPTPPAVAPITMYPAHRQRQLLAEGYAAGESDVPRDALRPLWSGNQAPAASNAPAVARPSPRDAAPAPVAASSARAAAYGAPFPSAASAEPTALRTRTSSVPVLTSNRRPDSAAMPTVGGWCAPSVTTAAQSVIPSSSAQTFAPATRTLETAESPREAKRTRQPAPQLDDDEEKHHLTAMHEKLHKTVLGTLEDEPRGSQDSLAAPSVWITDFADFSAKYGLAYRLSSGHTGVHFNDSTKMVWEPITGRTEYYNRIKESVNGVVVAQDKREGFVMDSFPEALQKKVTLIKYFKSYLGRGRSAGRASGGSTNVEVHSGPFVNTAPALLSEPHMVSDMIYVKRWIQNPEAMILRLSNKVIQVAFNDRAEVLLSSESRVVTYTDPHGRRRTMLLSAVARESDELKKRIEYAMHAIEKLL</sequence>
<dbReference type="EMBL" id="CYKH01001991">
    <property type="protein sequence ID" value="CUG92017.1"/>
    <property type="molecule type" value="Genomic_DNA"/>
</dbReference>
<dbReference type="Proteomes" id="UP000051952">
    <property type="component" value="Unassembled WGS sequence"/>
</dbReference>
<dbReference type="CDD" id="cd14099">
    <property type="entry name" value="STKc_PLK"/>
    <property type="match status" value="1"/>
</dbReference>
<dbReference type="OMA" id="FHDNTQI"/>
<feature type="chain" id="PRO_5006622565" description="Serine/threonine-protein kinase PLK" evidence="10">
    <location>
        <begin position="19"/>
        <end position="769"/>
    </location>
</feature>
<evidence type="ECO:0000256" key="6">
    <source>
        <dbReference type="ARBA" id="ARBA00022840"/>
    </source>
</evidence>
<dbReference type="Gene3D" id="3.30.1120.30">
    <property type="entry name" value="POLO box domain"/>
    <property type="match status" value="2"/>
</dbReference>
<dbReference type="PANTHER" id="PTHR24345">
    <property type="entry name" value="SERINE/THREONINE-PROTEIN KINASE PLK"/>
    <property type="match status" value="1"/>
</dbReference>
<evidence type="ECO:0000313" key="13">
    <source>
        <dbReference type="EMBL" id="CUG92017.1"/>
    </source>
</evidence>
<evidence type="ECO:0000313" key="14">
    <source>
        <dbReference type="Proteomes" id="UP000051952"/>
    </source>
</evidence>
<dbReference type="CDD" id="cd13117">
    <property type="entry name" value="POLO_box_2"/>
    <property type="match status" value="1"/>
</dbReference>
<evidence type="ECO:0000256" key="8">
    <source>
        <dbReference type="RuleBase" id="RU361162"/>
    </source>
</evidence>
<dbReference type="InterPro" id="IPR000719">
    <property type="entry name" value="Prot_kinase_dom"/>
</dbReference>
<feature type="compositionally biased region" description="Low complexity" evidence="9">
    <location>
        <begin position="400"/>
        <end position="422"/>
    </location>
</feature>
<comment type="catalytic activity">
    <reaction evidence="8">
        <text>L-threonyl-[protein] + ATP = O-phospho-L-threonyl-[protein] + ADP + H(+)</text>
        <dbReference type="Rhea" id="RHEA:46608"/>
        <dbReference type="Rhea" id="RHEA-COMP:11060"/>
        <dbReference type="Rhea" id="RHEA-COMP:11605"/>
        <dbReference type="ChEBI" id="CHEBI:15378"/>
        <dbReference type="ChEBI" id="CHEBI:30013"/>
        <dbReference type="ChEBI" id="CHEBI:30616"/>
        <dbReference type="ChEBI" id="CHEBI:61977"/>
        <dbReference type="ChEBI" id="CHEBI:456216"/>
        <dbReference type="EC" id="2.7.11.21"/>
    </reaction>
</comment>
<keyword evidence="4 7" id="KW-0547">Nucleotide-binding</keyword>
<evidence type="ECO:0000256" key="3">
    <source>
        <dbReference type="ARBA" id="ARBA00022737"/>
    </source>
</evidence>
<evidence type="ECO:0000256" key="7">
    <source>
        <dbReference type="PROSITE-ProRule" id="PRU10141"/>
    </source>
</evidence>
<feature type="region of interest" description="Disordered" evidence="9">
    <location>
        <begin position="437"/>
        <end position="469"/>
    </location>
</feature>
<keyword evidence="14" id="KW-1185">Reference proteome</keyword>
<dbReference type="FunFam" id="3.30.1120.30:FF:000008">
    <property type="entry name" value="Serine/threonine-protein kinase PLK"/>
    <property type="match status" value="1"/>
</dbReference>
<dbReference type="AlphaFoldDB" id="A0A0S4JMY6"/>
<feature type="domain" description="Protein kinase" evidence="11">
    <location>
        <begin position="94"/>
        <end position="352"/>
    </location>
</feature>
<gene>
    <name evidence="13" type="ORF">BSAL_35140</name>
</gene>
<dbReference type="Pfam" id="PF00659">
    <property type="entry name" value="POLO_box"/>
    <property type="match status" value="2"/>
</dbReference>
<evidence type="ECO:0000256" key="9">
    <source>
        <dbReference type="SAM" id="MobiDB-lite"/>
    </source>
</evidence>
<protein>
    <recommendedName>
        <fullName evidence="8">Serine/threonine-protein kinase PLK</fullName>
        <ecNumber evidence="8">2.7.11.21</ecNumber>
    </recommendedName>
    <alternativeName>
        <fullName evidence="8">Polo-like kinase</fullName>
    </alternativeName>
</protein>
<evidence type="ECO:0000256" key="4">
    <source>
        <dbReference type="ARBA" id="ARBA00022741"/>
    </source>
</evidence>
<dbReference type="PROSITE" id="PS00108">
    <property type="entry name" value="PROTEIN_KINASE_ST"/>
    <property type="match status" value="1"/>
</dbReference>
<feature type="compositionally biased region" description="Polar residues" evidence="9">
    <location>
        <begin position="448"/>
        <end position="460"/>
    </location>
</feature>
<dbReference type="InterPro" id="IPR017441">
    <property type="entry name" value="Protein_kinase_ATP_BS"/>
</dbReference>
<reference evidence="14" key="1">
    <citation type="submission" date="2015-09" db="EMBL/GenBank/DDBJ databases">
        <authorList>
            <consortium name="Pathogen Informatics"/>
        </authorList>
    </citation>
    <scope>NUCLEOTIDE SEQUENCE [LARGE SCALE GENOMIC DNA]</scope>
    <source>
        <strain evidence="14">Lake Konstanz</strain>
    </source>
</reference>
<feature type="compositionally biased region" description="Polar residues" evidence="9">
    <location>
        <begin position="490"/>
        <end position="504"/>
    </location>
</feature>
<dbReference type="FunFam" id="3.30.200.20:FF:000042">
    <property type="entry name" value="Aurora kinase A"/>
    <property type="match status" value="1"/>
</dbReference>
<evidence type="ECO:0000256" key="10">
    <source>
        <dbReference type="SAM" id="SignalP"/>
    </source>
</evidence>
<evidence type="ECO:0000256" key="2">
    <source>
        <dbReference type="ARBA" id="ARBA00022679"/>
    </source>
</evidence>
<dbReference type="VEuPathDB" id="TriTrypDB:BSAL_35140"/>
<dbReference type="Gene3D" id="3.30.200.20">
    <property type="entry name" value="Phosphorylase Kinase, domain 1"/>
    <property type="match status" value="1"/>
</dbReference>
<dbReference type="FunFam" id="1.10.510.10:FF:000571">
    <property type="entry name" value="Maternal embryonic leucine zipper kinase"/>
    <property type="match status" value="1"/>
</dbReference>
<feature type="domain" description="POLO box" evidence="12">
    <location>
        <begin position="562"/>
        <end position="651"/>
    </location>
</feature>
<dbReference type="InterPro" id="IPR033701">
    <property type="entry name" value="POLO_box_1"/>
</dbReference>
<dbReference type="OrthoDB" id="408964at2759"/>
<name>A0A0S4JMY6_BODSA</name>
<keyword evidence="5 8" id="KW-0418">Kinase</keyword>
<dbReference type="Pfam" id="PF00069">
    <property type="entry name" value="Pkinase"/>
    <property type="match status" value="1"/>
</dbReference>
<dbReference type="GO" id="GO:0005634">
    <property type="term" value="C:nucleus"/>
    <property type="evidence" value="ECO:0007669"/>
    <property type="project" value="TreeGrafter"/>
</dbReference>
<keyword evidence="3" id="KW-0677">Repeat</keyword>
<dbReference type="PROSITE" id="PS50078">
    <property type="entry name" value="POLO_BOX"/>
    <property type="match status" value="2"/>
</dbReference>
<keyword evidence="1 8" id="KW-0723">Serine/threonine-protein kinase</keyword>
<dbReference type="InterPro" id="IPR000959">
    <property type="entry name" value="POLO_box_dom"/>
</dbReference>
<evidence type="ECO:0000256" key="5">
    <source>
        <dbReference type="ARBA" id="ARBA00022777"/>
    </source>
</evidence>
<feature type="region of interest" description="Disordered" evidence="9">
    <location>
        <begin position="490"/>
        <end position="523"/>
    </location>
</feature>
<organism evidence="13 14">
    <name type="scientific">Bodo saltans</name>
    <name type="common">Flagellated protozoan</name>
    <dbReference type="NCBI Taxonomy" id="75058"/>
    <lineage>
        <taxon>Eukaryota</taxon>
        <taxon>Discoba</taxon>
        <taxon>Euglenozoa</taxon>
        <taxon>Kinetoplastea</taxon>
        <taxon>Metakinetoplastina</taxon>
        <taxon>Eubodonida</taxon>
        <taxon>Bodonidae</taxon>
        <taxon>Bodo</taxon>
    </lineage>
</organism>
<feature type="signal peptide" evidence="10">
    <location>
        <begin position="1"/>
        <end position="18"/>
    </location>
</feature>
<evidence type="ECO:0000259" key="12">
    <source>
        <dbReference type="PROSITE" id="PS50078"/>
    </source>
</evidence>
<keyword evidence="6 7" id="KW-0067">ATP-binding</keyword>